<evidence type="ECO:0000313" key="2">
    <source>
        <dbReference type="Proteomes" id="UP000237000"/>
    </source>
</evidence>
<dbReference type="STRING" id="63057.A0A2P5A4G0"/>
<dbReference type="EMBL" id="JXTC01001371">
    <property type="protein sequence ID" value="PON31426.1"/>
    <property type="molecule type" value="Genomic_DNA"/>
</dbReference>
<dbReference type="PANTHER" id="PTHR31595">
    <property type="entry name" value="LONG-CHAIN-ALCOHOL O-FATTY-ACYLTRANSFERASE 3-RELATED"/>
    <property type="match status" value="1"/>
</dbReference>
<evidence type="ECO:0000313" key="1">
    <source>
        <dbReference type="EMBL" id="PON31426.1"/>
    </source>
</evidence>
<sequence length="191" mass="21663">RATVQRAVPLNITPRLLGQTLEPRGKPYPAPLHIRTHPQFVITAHWPQVGPTPRCVRNLPLLWSHSRAPLLFYYFGRVPPTWEVTWFFLLHGCCLTVEIVLKKALNDTWRLRGLKSGPLTTGFVMLTSFWLFFPQFLRCEAMVGYYKSLSFASDFRDVDGGVDDDDGSVEMGLTFGGFTDGNMLESLAIIF</sequence>
<organism evidence="1 2">
    <name type="scientific">Trema orientale</name>
    <name type="common">Charcoal tree</name>
    <name type="synonym">Celtis orientalis</name>
    <dbReference type="NCBI Taxonomy" id="63057"/>
    <lineage>
        <taxon>Eukaryota</taxon>
        <taxon>Viridiplantae</taxon>
        <taxon>Streptophyta</taxon>
        <taxon>Embryophyta</taxon>
        <taxon>Tracheophyta</taxon>
        <taxon>Spermatophyta</taxon>
        <taxon>Magnoliopsida</taxon>
        <taxon>eudicotyledons</taxon>
        <taxon>Gunneridae</taxon>
        <taxon>Pentapetalae</taxon>
        <taxon>rosids</taxon>
        <taxon>fabids</taxon>
        <taxon>Rosales</taxon>
        <taxon>Cannabaceae</taxon>
        <taxon>Trema</taxon>
    </lineage>
</organism>
<reference evidence="2" key="1">
    <citation type="submission" date="2016-06" db="EMBL/GenBank/DDBJ databases">
        <title>Parallel loss of symbiosis genes in relatives of nitrogen-fixing non-legume Parasponia.</title>
        <authorList>
            <person name="Van Velzen R."/>
            <person name="Holmer R."/>
            <person name="Bu F."/>
            <person name="Rutten L."/>
            <person name="Van Zeijl A."/>
            <person name="Liu W."/>
            <person name="Santuari L."/>
            <person name="Cao Q."/>
            <person name="Sharma T."/>
            <person name="Shen D."/>
            <person name="Roswanjaya Y."/>
            <person name="Wardhani T."/>
            <person name="Kalhor M.S."/>
            <person name="Jansen J."/>
            <person name="Van den Hoogen J."/>
            <person name="Gungor B."/>
            <person name="Hartog M."/>
            <person name="Hontelez J."/>
            <person name="Verver J."/>
            <person name="Yang W.-C."/>
            <person name="Schijlen E."/>
            <person name="Repin R."/>
            <person name="Schilthuizen M."/>
            <person name="Schranz E."/>
            <person name="Heidstra R."/>
            <person name="Miyata K."/>
            <person name="Fedorova E."/>
            <person name="Kohlen W."/>
            <person name="Bisseling T."/>
            <person name="Smit S."/>
            <person name="Geurts R."/>
        </authorList>
    </citation>
    <scope>NUCLEOTIDE SEQUENCE [LARGE SCALE GENOMIC DNA]</scope>
    <source>
        <strain evidence="2">cv. RG33-2</strain>
    </source>
</reference>
<dbReference type="GO" id="GO:0008374">
    <property type="term" value="F:O-acyltransferase activity"/>
    <property type="evidence" value="ECO:0007669"/>
    <property type="project" value="InterPro"/>
</dbReference>
<dbReference type="GO" id="GO:0006629">
    <property type="term" value="P:lipid metabolic process"/>
    <property type="evidence" value="ECO:0007669"/>
    <property type="project" value="InterPro"/>
</dbReference>
<gene>
    <name evidence="1" type="ORF">TorRG33x02_357850</name>
</gene>
<dbReference type="OrthoDB" id="1077582at2759"/>
<accession>A0A2P5A4G0</accession>
<comment type="caution">
    <text evidence="1">The sequence shown here is derived from an EMBL/GenBank/DDBJ whole genome shotgun (WGS) entry which is preliminary data.</text>
</comment>
<keyword evidence="2" id="KW-1185">Reference proteome</keyword>
<dbReference type="AlphaFoldDB" id="A0A2P5A4G0"/>
<name>A0A2P5A4G0_TREOI</name>
<dbReference type="InterPro" id="IPR044851">
    <property type="entry name" value="Wax_synthase"/>
</dbReference>
<dbReference type="InParanoid" id="A0A2P5A4G0"/>
<feature type="non-terminal residue" evidence="1">
    <location>
        <position position="1"/>
    </location>
</feature>
<dbReference type="PANTHER" id="PTHR31595:SF77">
    <property type="entry name" value="ACYL-COA--STEROL O-ACYLTRANSFERASE 1-LIKE"/>
    <property type="match status" value="1"/>
</dbReference>
<protein>
    <submittedName>
        <fullName evidence="1">Wax synthase domain containing protein</fullName>
    </submittedName>
</protein>
<dbReference type="Proteomes" id="UP000237000">
    <property type="component" value="Unassembled WGS sequence"/>
</dbReference>
<proteinExistence type="predicted"/>